<dbReference type="EMBL" id="JAOXML010000002">
    <property type="protein sequence ID" value="MCV4375770.1"/>
    <property type="molecule type" value="Genomic_DNA"/>
</dbReference>
<proteinExistence type="predicted"/>
<dbReference type="SUPFAM" id="SSF88723">
    <property type="entry name" value="PIN domain-like"/>
    <property type="match status" value="1"/>
</dbReference>
<keyword evidence="3" id="KW-1185">Reference proteome</keyword>
<evidence type="ECO:0000313" key="2">
    <source>
        <dbReference type="EMBL" id="MCV4375770.1"/>
    </source>
</evidence>
<dbReference type="InterPro" id="IPR002716">
    <property type="entry name" value="PIN_dom"/>
</dbReference>
<feature type="domain" description="PIN" evidence="1">
    <location>
        <begin position="112"/>
        <end position="201"/>
    </location>
</feature>
<dbReference type="InterPro" id="IPR029060">
    <property type="entry name" value="PIN-like_dom_sf"/>
</dbReference>
<dbReference type="Pfam" id="PF01850">
    <property type="entry name" value="PIN"/>
    <property type="match status" value="1"/>
</dbReference>
<name>A0ABT3BSD1_9PSED</name>
<reference evidence="2 3" key="1">
    <citation type="submission" date="2022-10" db="EMBL/GenBank/DDBJ databases">
        <title>Characterization of Pseudomonas capsici strains from pepper and tomato in Georgia.</title>
        <authorList>
            <person name="Zhao M."/>
            <person name="Dutta B."/>
        </authorList>
    </citation>
    <scope>NUCLEOTIDE SEQUENCE [LARGE SCALE GENOMIC DNA]</scope>
    <source>
        <strain evidence="2 3">Pc20-5</strain>
    </source>
</reference>
<sequence>MDNSGDFLDTQILITAIQDAESVDVEGARVSSIVASEFLGAVSPDPVNANYYVPLISQRHAAMNYPDRLMRRDHAFSKMSTDWVKMDFGAIHPSIIHFGNYAMSEIINNKSSELFNSVISHLPKEKRKTLKRKFSFLLECGIECVPLSNEAIEKAQDLLSSLKEKSSLKNNFRNSWNDLLIAAIAIENSGKLHTHDNLLARQIAEHMEASVVEKESSLVVDYSVKEEILKKFNKESKGYVNRGWQVEFSRQSRRE</sequence>
<accession>A0ABT3BSD1</accession>
<comment type="caution">
    <text evidence="2">The sequence shown here is derived from an EMBL/GenBank/DDBJ whole genome shotgun (WGS) entry which is preliminary data.</text>
</comment>
<organism evidence="2 3">
    <name type="scientific">Pseudomonas capsici</name>
    <dbReference type="NCBI Taxonomy" id="2810614"/>
    <lineage>
        <taxon>Bacteria</taxon>
        <taxon>Pseudomonadati</taxon>
        <taxon>Pseudomonadota</taxon>
        <taxon>Gammaproteobacteria</taxon>
        <taxon>Pseudomonadales</taxon>
        <taxon>Pseudomonadaceae</taxon>
        <taxon>Pseudomonas</taxon>
    </lineage>
</organism>
<dbReference type="GeneID" id="93562305"/>
<protein>
    <recommendedName>
        <fullName evidence="1">PIN domain-containing protein</fullName>
    </recommendedName>
</protein>
<dbReference type="Gene3D" id="3.40.50.1010">
    <property type="entry name" value="5'-nuclease"/>
    <property type="match status" value="1"/>
</dbReference>
<gene>
    <name evidence="2" type="ORF">OH718_04070</name>
</gene>
<evidence type="ECO:0000313" key="3">
    <source>
        <dbReference type="Proteomes" id="UP001207294"/>
    </source>
</evidence>
<evidence type="ECO:0000259" key="1">
    <source>
        <dbReference type="Pfam" id="PF01850"/>
    </source>
</evidence>
<dbReference type="RefSeq" id="WP_206402251.1">
    <property type="nucleotide sequence ID" value="NZ_JAFGZD010000010.1"/>
</dbReference>
<dbReference type="Proteomes" id="UP001207294">
    <property type="component" value="Unassembled WGS sequence"/>
</dbReference>